<dbReference type="SMART" id="SM00220">
    <property type="entry name" value="S_TKc"/>
    <property type="match status" value="1"/>
</dbReference>
<dbReference type="AlphaFoldDB" id="A0AAN6YPP9"/>
<keyword evidence="5" id="KW-0808">Transferase</keyword>
<dbReference type="Proteomes" id="UP001301958">
    <property type="component" value="Unassembled WGS sequence"/>
</dbReference>
<reference evidence="5" key="1">
    <citation type="journal article" date="2023" name="Mol. Phylogenet. Evol.">
        <title>Genome-scale phylogeny and comparative genomics of the fungal order Sordariales.</title>
        <authorList>
            <person name="Hensen N."/>
            <person name="Bonometti L."/>
            <person name="Westerberg I."/>
            <person name="Brannstrom I.O."/>
            <person name="Guillou S."/>
            <person name="Cros-Aarteil S."/>
            <person name="Calhoun S."/>
            <person name="Haridas S."/>
            <person name="Kuo A."/>
            <person name="Mondo S."/>
            <person name="Pangilinan J."/>
            <person name="Riley R."/>
            <person name="LaButti K."/>
            <person name="Andreopoulos B."/>
            <person name="Lipzen A."/>
            <person name="Chen C."/>
            <person name="Yan M."/>
            <person name="Daum C."/>
            <person name="Ng V."/>
            <person name="Clum A."/>
            <person name="Steindorff A."/>
            <person name="Ohm R.A."/>
            <person name="Martin F."/>
            <person name="Silar P."/>
            <person name="Natvig D.O."/>
            <person name="Lalanne C."/>
            <person name="Gautier V."/>
            <person name="Ament-Velasquez S.L."/>
            <person name="Kruys A."/>
            <person name="Hutchinson M.I."/>
            <person name="Powell A.J."/>
            <person name="Barry K."/>
            <person name="Miller A.N."/>
            <person name="Grigoriev I.V."/>
            <person name="Debuchy R."/>
            <person name="Gladieux P."/>
            <person name="Hiltunen Thoren M."/>
            <person name="Johannesson H."/>
        </authorList>
    </citation>
    <scope>NUCLEOTIDE SEQUENCE</scope>
    <source>
        <strain evidence="5">CBS 990.96</strain>
    </source>
</reference>
<dbReference type="InterPro" id="IPR011009">
    <property type="entry name" value="Kinase-like_dom_sf"/>
</dbReference>
<dbReference type="GO" id="GO:0004674">
    <property type="term" value="F:protein serine/threonine kinase activity"/>
    <property type="evidence" value="ECO:0007669"/>
    <property type="project" value="UniProtKB-KW"/>
</dbReference>
<dbReference type="InterPro" id="IPR050117">
    <property type="entry name" value="MAPK"/>
</dbReference>
<dbReference type="PROSITE" id="PS50011">
    <property type="entry name" value="PROTEIN_KINASE_DOM"/>
    <property type="match status" value="1"/>
</dbReference>
<reference evidence="5" key="2">
    <citation type="submission" date="2023-05" db="EMBL/GenBank/DDBJ databases">
        <authorList>
            <consortium name="Lawrence Berkeley National Laboratory"/>
            <person name="Steindorff A."/>
            <person name="Hensen N."/>
            <person name="Bonometti L."/>
            <person name="Westerberg I."/>
            <person name="Brannstrom I.O."/>
            <person name="Guillou S."/>
            <person name="Cros-Aarteil S."/>
            <person name="Calhoun S."/>
            <person name="Haridas S."/>
            <person name="Kuo A."/>
            <person name="Mondo S."/>
            <person name="Pangilinan J."/>
            <person name="Riley R."/>
            <person name="Labutti K."/>
            <person name="Andreopoulos B."/>
            <person name="Lipzen A."/>
            <person name="Chen C."/>
            <person name="Yanf M."/>
            <person name="Daum C."/>
            <person name="Ng V."/>
            <person name="Clum A."/>
            <person name="Ohm R."/>
            <person name="Martin F."/>
            <person name="Silar P."/>
            <person name="Natvig D."/>
            <person name="Lalanne C."/>
            <person name="Gautier V."/>
            <person name="Ament-Velasquez S.L."/>
            <person name="Kruys A."/>
            <person name="Hutchinson M.I."/>
            <person name="Powell A.J."/>
            <person name="Barry K."/>
            <person name="Miller A.N."/>
            <person name="Grigoriev I.V."/>
            <person name="Debuchy R."/>
            <person name="Gladieux P."/>
            <person name="Thoren M.H."/>
            <person name="Johannesson H."/>
        </authorList>
    </citation>
    <scope>NUCLEOTIDE SEQUENCE</scope>
    <source>
        <strain evidence="5">CBS 990.96</strain>
    </source>
</reference>
<name>A0AAN6YPP9_9PEZI</name>
<dbReference type="GO" id="GO:0005524">
    <property type="term" value="F:ATP binding"/>
    <property type="evidence" value="ECO:0007669"/>
    <property type="project" value="UniProtKB-KW"/>
</dbReference>
<evidence type="ECO:0000259" key="4">
    <source>
        <dbReference type="PROSITE" id="PS50011"/>
    </source>
</evidence>
<keyword evidence="1" id="KW-0723">Serine/threonine-protein kinase</keyword>
<accession>A0AAN6YPP9</accession>
<organism evidence="5 6">
    <name type="scientific">Podospora fimiseda</name>
    <dbReference type="NCBI Taxonomy" id="252190"/>
    <lineage>
        <taxon>Eukaryota</taxon>
        <taxon>Fungi</taxon>
        <taxon>Dikarya</taxon>
        <taxon>Ascomycota</taxon>
        <taxon>Pezizomycotina</taxon>
        <taxon>Sordariomycetes</taxon>
        <taxon>Sordariomycetidae</taxon>
        <taxon>Sordariales</taxon>
        <taxon>Podosporaceae</taxon>
        <taxon>Podospora</taxon>
    </lineage>
</organism>
<dbReference type="InterPro" id="IPR000719">
    <property type="entry name" value="Prot_kinase_dom"/>
</dbReference>
<dbReference type="EMBL" id="MU865509">
    <property type="protein sequence ID" value="KAK4221866.1"/>
    <property type="molecule type" value="Genomic_DNA"/>
</dbReference>
<evidence type="ECO:0000313" key="6">
    <source>
        <dbReference type="Proteomes" id="UP001301958"/>
    </source>
</evidence>
<gene>
    <name evidence="5" type="ORF">QBC38DRAFT_376320</name>
</gene>
<evidence type="ECO:0000313" key="5">
    <source>
        <dbReference type="EMBL" id="KAK4221866.1"/>
    </source>
</evidence>
<keyword evidence="2" id="KW-0547">Nucleotide-binding</keyword>
<proteinExistence type="predicted"/>
<keyword evidence="5" id="KW-0418">Kinase</keyword>
<comment type="caution">
    <text evidence="5">The sequence shown here is derived from an EMBL/GenBank/DDBJ whole genome shotgun (WGS) entry which is preliminary data.</text>
</comment>
<dbReference type="PANTHER" id="PTHR24055">
    <property type="entry name" value="MITOGEN-ACTIVATED PROTEIN KINASE"/>
    <property type="match status" value="1"/>
</dbReference>
<evidence type="ECO:0000256" key="1">
    <source>
        <dbReference type="ARBA" id="ARBA00022527"/>
    </source>
</evidence>
<keyword evidence="3" id="KW-0067">ATP-binding</keyword>
<feature type="domain" description="Protein kinase" evidence="4">
    <location>
        <begin position="159"/>
        <end position="558"/>
    </location>
</feature>
<evidence type="ECO:0000256" key="3">
    <source>
        <dbReference type="ARBA" id="ARBA00022840"/>
    </source>
</evidence>
<dbReference type="Pfam" id="PF00069">
    <property type="entry name" value="Pkinase"/>
    <property type="match status" value="1"/>
</dbReference>
<evidence type="ECO:0000256" key="2">
    <source>
        <dbReference type="ARBA" id="ARBA00022741"/>
    </source>
</evidence>
<sequence length="606" mass="70686">MDHFRLLSQASTEQEHKKNPQGICRGRLYIRTVIDCAYPPISATLEDLFDRVEKRGEKMFFSQKQLKEKFNDQVVYRLLKCPCDQCVEARGASVPAHLRDDVRKKHAWLLFPVMVYLGKLHFVYSWLSAIEPANVNNETRSHAPVHRDQIANWETLIPHEIERLLFPSAYERVLRMFNPFVFQLSGDNDPVRTNDLVPYARFPYDAEKTLVETQSVKVIYFEVPAEYVHQSVRNRMLLYPSSIKDCVVDGKPIYRFVRKALKLSASNDRAEPHVLSLVSQMKKEVTENIITLLALYTWRRHIHYVFPFVESDLHLVLREGHYNDDIPSSALPLPDQWLWDQMIGVTRALKAIHFGFRNPFPEDPGRLITFHFDLRPKNILVTEDRKLKITDFGQSVMRIVDEGEALSDQFTSGDMKYYAPEAWENVHELGKMLRDPQGHLRQKEVLLNYDVWSLACIMLEVLIFLLEDRSAALERFDEKRKAEQYVISFFGTENVKQCVLDKISSLLQRFTNLKPVKDDIHDAYLHRVCTLLVDMFTYKKDERIYSSEVLNRLVDAGVEYQAAREKEGSRLRTTILTKALDNVDNGSFKEIGWRDTDDNTLSFLDM</sequence>
<keyword evidence="6" id="KW-1185">Reference proteome</keyword>
<dbReference type="SUPFAM" id="SSF56112">
    <property type="entry name" value="Protein kinase-like (PK-like)"/>
    <property type="match status" value="1"/>
</dbReference>
<protein>
    <submittedName>
        <fullName evidence="5">Kinase-like domain-containing protein</fullName>
    </submittedName>
</protein>
<dbReference type="Gene3D" id="1.10.510.10">
    <property type="entry name" value="Transferase(Phosphotransferase) domain 1"/>
    <property type="match status" value="1"/>
</dbReference>